<reference evidence="8" key="1">
    <citation type="submission" date="2018-10" db="EMBL/GenBank/DDBJ databases">
        <title>Transcriptome assembly of Aceria tosichella (Wheat curl mite) Type 2.</title>
        <authorList>
            <person name="Scully E.D."/>
            <person name="Geib S.M."/>
            <person name="Palmer N.A."/>
            <person name="Gupta A.K."/>
            <person name="Sarath G."/>
            <person name="Tatineni S."/>
        </authorList>
    </citation>
    <scope>NUCLEOTIDE SEQUENCE</scope>
    <source>
        <strain evidence="8">LincolnNE</strain>
    </source>
</reference>
<evidence type="ECO:0000256" key="1">
    <source>
        <dbReference type="ARBA" id="ARBA00004123"/>
    </source>
</evidence>
<protein>
    <recommendedName>
        <fullName evidence="7">Actin-related protein 6</fullName>
    </recommendedName>
</protein>
<evidence type="ECO:0000256" key="2">
    <source>
        <dbReference type="ARBA" id="ARBA00004245"/>
    </source>
</evidence>
<keyword evidence="6" id="KW-0539">Nucleus</keyword>
<dbReference type="Gene3D" id="3.30.420.40">
    <property type="match status" value="2"/>
</dbReference>
<evidence type="ECO:0000256" key="7">
    <source>
        <dbReference type="ARBA" id="ARBA00074635"/>
    </source>
</evidence>
<dbReference type="FunFam" id="3.90.640.10:FF:000014">
    <property type="entry name" value="Putative actin-related protein 6"/>
    <property type="match status" value="1"/>
</dbReference>
<dbReference type="Gene3D" id="2.30.36.70">
    <property type="entry name" value="Actin, Chain A, domain 2"/>
    <property type="match status" value="1"/>
</dbReference>
<evidence type="ECO:0000313" key="8">
    <source>
        <dbReference type="EMBL" id="MDE48564.1"/>
    </source>
</evidence>
<evidence type="ECO:0000256" key="3">
    <source>
        <dbReference type="ARBA" id="ARBA00005665"/>
    </source>
</evidence>
<accession>A0A6G1SDJ2</accession>
<evidence type="ECO:0000256" key="5">
    <source>
        <dbReference type="ARBA" id="ARBA00023212"/>
    </source>
</evidence>
<dbReference type="SUPFAM" id="SSF53067">
    <property type="entry name" value="Actin-like ATPase domain"/>
    <property type="match status" value="2"/>
</dbReference>
<sequence length="405" mass="46362">MSNPVLIIDNGAATIKCGLASSESPNIIPNCKMKVKSERQRQYIGDQIDDCKDCSGLYYILPHQKGFIMNWDTQREVWDYVINSKYKHIDPKETQLIITEPYFNFKQIQNNIDEVLFEEFGFASVLRTNTGFLSCFNSKVDTPACLVVDSGFSFTHIAPYICSEKSKFMKLKHGVRRVDVGGKLLTNHLKDIISYRQMNVMDETYVINQCKEDVCFVSTKFHEELKTCEQKKRNNIVTDYILPDYTNVKRGYAKEPNWRANRLNPNPDDPQFVRLANERFQVPELLFNPSDIGINQVGIVEAIVDSISSLPEKIQPLLYSNIVLTGGNANIRGFKARLAKDLRIYCPSLYDLNVNLPKNPTTYPWFGGKELGSHDDLLKKLSVTKKEYDESGDNKRSICVDKFDT</sequence>
<dbReference type="CDD" id="cd10210">
    <property type="entry name" value="ASKHA_NBD_Arp6"/>
    <property type="match status" value="1"/>
</dbReference>
<dbReference type="FunFam" id="2.30.36.70:FF:000003">
    <property type="entry name" value="Actin-related protein 6"/>
    <property type="match status" value="1"/>
</dbReference>
<dbReference type="Pfam" id="PF00022">
    <property type="entry name" value="Actin"/>
    <property type="match status" value="1"/>
</dbReference>
<proteinExistence type="inferred from homology"/>
<dbReference type="GO" id="GO:0005856">
    <property type="term" value="C:cytoskeleton"/>
    <property type="evidence" value="ECO:0007669"/>
    <property type="project" value="UniProtKB-SubCell"/>
</dbReference>
<evidence type="ECO:0000256" key="6">
    <source>
        <dbReference type="ARBA" id="ARBA00023242"/>
    </source>
</evidence>
<gene>
    <name evidence="8" type="primary">Actr6</name>
    <name evidence="8" type="ORF">g.14285</name>
</gene>
<comment type="subcellular location">
    <subcellularLocation>
        <location evidence="2">Cytoplasm</location>
        <location evidence="2">Cytoskeleton</location>
    </subcellularLocation>
    <subcellularLocation>
        <location evidence="1">Nucleus</location>
    </subcellularLocation>
</comment>
<keyword evidence="5" id="KW-0206">Cytoskeleton</keyword>
<dbReference type="Gene3D" id="3.90.640.10">
    <property type="entry name" value="Actin, Chain A, domain 4"/>
    <property type="match status" value="1"/>
</dbReference>
<dbReference type="SMART" id="SM00268">
    <property type="entry name" value="ACTIN"/>
    <property type="match status" value="1"/>
</dbReference>
<comment type="similarity">
    <text evidence="3">Belongs to the actin family. ARP6 subfamily.</text>
</comment>
<dbReference type="InterPro" id="IPR004000">
    <property type="entry name" value="Actin"/>
</dbReference>
<name>A0A6G1SDJ2_9ACAR</name>
<organism evidence="8">
    <name type="scientific">Aceria tosichella</name>
    <name type="common">wheat curl mite</name>
    <dbReference type="NCBI Taxonomy" id="561515"/>
    <lineage>
        <taxon>Eukaryota</taxon>
        <taxon>Metazoa</taxon>
        <taxon>Ecdysozoa</taxon>
        <taxon>Arthropoda</taxon>
        <taxon>Chelicerata</taxon>
        <taxon>Arachnida</taxon>
        <taxon>Acari</taxon>
        <taxon>Acariformes</taxon>
        <taxon>Trombidiformes</taxon>
        <taxon>Prostigmata</taxon>
        <taxon>Eupodina</taxon>
        <taxon>Eriophyoidea</taxon>
        <taxon>Eriophyidae</taxon>
        <taxon>Eriophyinae</taxon>
        <taxon>Aceriini</taxon>
        <taxon>Aceria</taxon>
    </lineage>
</organism>
<keyword evidence="4" id="KW-0963">Cytoplasm</keyword>
<dbReference type="PANTHER" id="PTHR11937">
    <property type="entry name" value="ACTIN"/>
    <property type="match status" value="1"/>
</dbReference>
<dbReference type="GO" id="GO:0005634">
    <property type="term" value="C:nucleus"/>
    <property type="evidence" value="ECO:0007669"/>
    <property type="project" value="UniProtKB-SubCell"/>
</dbReference>
<dbReference type="EMBL" id="GGYP01003793">
    <property type="protein sequence ID" value="MDE48564.1"/>
    <property type="molecule type" value="Transcribed_RNA"/>
</dbReference>
<evidence type="ECO:0000256" key="4">
    <source>
        <dbReference type="ARBA" id="ARBA00022490"/>
    </source>
</evidence>
<dbReference type="AlphaFoldDB" id="A0A6G1SDJ2"/>
<dbReference type="InterPro" id="IPR043129">
    <property type="entry name" value="ATPase_NBD"/>
</dbReference>